<dbReference type="InterPro" id="IPR011009">
    <property type="entry name" value="Kinase-like_dom_sf"/>
</dbReference>
<dbReference type="SUPFAM" id="SSF56112">
    <property type="entry name" value="Protein kinase-like (PK-like)"/>
    <property type="match status" value="1"/>
</dbReference>
<feature type="region of interest" description="Disordered" evidence="1">
    <location>
        <begin position="55"/>
        <end position="77"/>
    </location>
</feature>
<organism evidence="3 4">
    <name type="scientific">Thermothielavioides terrestris (strain ATCC 38088 / NRRL 8126)</name>
    <name type="common">Thielavia terrestris</name>
    <dbReference type="NCBI Taxonomy" id="578455"/>
    <lineage>
        <taxon>Eukaryota</taxon>
        <taxon>Fungi</taxon>
        <taxon>Dikarya</taxon>
        <taxon>Ascomycota</taxon>
        <taxon>Pezizomycotina</taxon>
        <taxon>Sordariomycetes</taxon>
        <taxon>Sordariomycetidae</taxon>
        <taxon>Sordariales</taxon>
        <taxon>Chaetomiaceae</taxon>
        <taxon>Thermothielavioides</taxon>
        <taxon>Thermothielavioides terrestris</taxon>
    </lineage>
</organism>
<keyword evidence="4" id="KW-1185">Reference proteome</keyword>
<dbReference type="HOGENOM" id="CLU_021768_0_0_1"/>
<dbReference type="KEGG" id="ttt:THITE_2059134"/>
<dbReference type="Pfam" id="PF01636">
    <property type="entry name" value="APH"/>
    <property type="match status" value="1"/>
</dbReference>
<dbReference type="InterPro" id="IPR051678">
    <property type="entry name" value="AGP_Transferase"/>
</dbReference>
<dbReference type="Gene3D" id="3.90.1200.10">
    <property type="match status" value="1"/>
</dbReference>
<dbReference type="EMBL" id="CP003014">
    <property type="protein sequence ID" value="AEO71133.1"/>
    <property type="molecule type" value="Genomic_DNA"/>
</dbReference>
<dbReference type="eggNOG" id="ENOG502RYS9">
    <property type="taxonomic scope" value="Eukaryota"/>
</dbReference>
<evidence type="ECO:0000256" key="1">
    <source>
        <dbReference type="SAM" id="MobiDB-lite"/>
    </source>
</evidence>
<reference evidence="3 4" key="1">
    <citation type="journal article" date="2011" name="Nat. Biotechnol.">
        <title>Comparative genomic analysis of the thermophilic biomass-degrading fungi Myceliophthora thermophila and Thielavia terrestris.</title>
        <authorList>
            <person name="Berka R.M."/>
            <person name="Grigoriev I.V."/>
            <person name="Otillar R."/>
            <person name="Salamov A."/>
            <person name="Grimwood J."/>
            <person name="Reid I."/>
            <person name="Ishmael N."/>
            <person name="John T."/>
            <person name="Darmond C."/>
            <person name="Moisan M.-C."/>
            <person name="Henrissat B."/>
            <person name="Coutinho P.M."/>
            <person name="Lombard V."/>
            <person name="Natvig D.O."/>
            <person name="Lindquist E."/>
            <person name="Schmutz J."/>
            <person name="Lucas S."/>
            <person name="Harris P."/>
            <person name="Powlowski J."/>
            <person name="Bellemare A."/>
            <person name="Taylor D."/>
            <person name="Butler G."/>
            <person name="de Vries R.P."/>
            <person name="Allijn I.E."/>
            <person name="van den Brink J."/>
            <person name="Ushinsky S."/>
            <person name="Storms R."/>
            <person name="Powell A.J."/>
            <person name="Paulsen I.T."/>
            <person name="Elbourne L.D.H."/>
            <person name="Baker S.E."/>
            <person name="Magnuson J."/>
            <person name="LaBoissiere S."/>
            <person name="Clutterbuck A.J."/>
            <person name="Martinez D."/>
            <person name="Wogulis M."/>
            <person name="de Leon A.L."/>
            <person name="Rey M.W."/>
            <person name="Tsang A."/>
        </authorList>
    </citation>
    <scope>NUCLEOTIDE SEQUENCE [LARGE SCALE GENOMIC DNA]</scope>
    <source>
        <strain evidence="4">ATCC 38088 / NRRL 8126</strain>
    </source>
</reference>
<dbReference type="AlphaFoldDB" id="G2RH04"/>
<dbReference type="GeneID" id="11522092"/>
<dbReference type="InterPro" id="IPR002575">
    <property type="entry name" value="Aminoglycoside_PTrfase"/>
</dbReference>
<feature type="domain" description="Aminoglycoside phosphotransferase" evidence="2">
    <location>
        <begin position="101"/>
        <end position="312"/>
    </location>
</feature>
<accession>G2RH04</accession>
<dbReference type="OrthoDB" id="5404599at2759"/>
<evidence type="ECO:0000313" key="3">
    <source>
        <dbReference type="EMBL" id="AEO71133.1"/>
    </source>
</evidence>
<sequence length="335" mass="37720">MRHYGKDKPPNSSLQARTLRAMSTAPRYMVSSTELPPAERAVFLESSFFSRNGPGAELPSPADVRARSAVQNPGAQQTTYRIPPVRYEELGLIVKFGSAPRVTVDEGQCLWALRRALPDVLPVPEVYGWTHDGGQVFIFMELVRGVSLERRWESLSEVDREGVCRQLREMISGLRELRHAPGEFFIGTLGQQPPTDIIFDCPQNNPPGGPFHSVTEFHDWLSLLIRPGFEHHWPGKKPSEIPDPYRESLPDAAPVVLTHGDLHPSNIMVSTDSPCKVVAIIDWHQSGWYPDYWEFCKAVFTAEVNGEWMNRYIPLFLDDSGFADVWDVYAGALGY</sequence>
<dbReference type="PANTHER" id="PTHR21310:SF54">
    <property type="entry name" value="AMINOGLYCOSIDE PHOSPHOTRANSFERASE DOMAIN-CONTAINING PROTEIN"/>
    <property type="match status" value="1"/>
</dbReference>
<proteinExistence type="predicted"/>
<dbReference type="CDD" id="cd05120">
    <property type="entry name" value="APH_ChoK_like"/>
    <property type="match status" value="1"/>
</dbReference>
<protein>
    <recommendedName>
        <fullName evidence="2">Aminoglycoside phosphotransferase domain-containing protein</fullName>
    </recommendedName>
</protein>
<dbReference type="RefSeq" id="XP_003657469.1">
    <property type="nucleotide sequence ID" value="XM_003657421.1"/>
</dbReference>
<dbReference type="PANTHER" id="PTHR21310">
    <property type="entry name" value="AMINOGLYCOSIDE PHOSPHOTRANSFERASE-RELATED-RELATED"/>
    <property type="match status" value="1"/>
</dbReference>
<evidence type="ECO:0000313" key="4">
    <source>
        <dbReference type="Proteomes" id="UP000008181"/>
    </source>
</evidence>
<dbReference type="STRING" id="578455.G2RH04"/>
<name>G2RH04_THETT</name>
<dbReference type="Proteomes" id="UP000008181">
    <property type="component" value="Chromosome 6"/>
</dbReference>
<evidence type="ECO:0000259" key="2">
    <source>
        <dbReference type="Pfam" id="PF01636"/>
    </source>
</evidence>
<gene>
    <name evidence="3" type="ORF">THITE_2059134</name>
</gene>